<gene>
    <name evidence="3" type="primary">Acey_s0021.g311</name>
    <name evidence="3" type="ORF">Y032_0021g311</name>
</gene>
<dbReference type="InterPro" id="IPR048703">
    <property type="entry name" value="Tnp_Tc3-like_HTH"/>
</dbReference>
<dbReference type="Pfam" id="PF21517">
    <property type="entry name" value="HTH_Tnp_Tc3_2_like"/>
    <property type="match status" value="1"/>
</dbReference>
<dbReference type="InterPro" id="IPR036388">
    <property type="entry name" value="WH-like_DNA-bd_sf"/>
</dbReference>
<evidence type="ECO:0000256" key="1">
    <source>
        <dbReference type="SAM" id="MobiDB-lite"/>
    </source>
</evidence>
<keyword evidence="4" id="KW-1185">Reference proteome</keyword>
<protein>
    <recommendedName>
        <fullName evidence="2">Transposable element Tc3 transposase-like DNA-binding HTH domain-containing protein</fullName>
    </recommendedName>
</protein>
<proteinExistence type="predicted"/>
<dbReference type="EMBL" id="JARK01001357">
    <property type="protein sequence ID" value="EYC20611.1"/>
    <property type="molecule type" value="Genomic_DNA"/>
</dbReference>
<accession>A0A016V050</accession>
<dbReference type="OrthoDB" id="5823189at2759"/>
<feature type="region of interest" description="Disordered" evidence="1">
    <location>
        <begin position="60"/>
        <end position="89"/>
    </location>
</feature>
<sequence>MDRFVEDMDAYGERRDLEGQRKRRIGRFVSNSMISTNQVRALLSTLVSKMTVWRSIKWNTNSPLLPPARSQPHRRSQGRSDPDCPEEYGDGLVKALEKMLETSRNSF</sequence>
<evidence type="ECO:0000313" key="3">
    <source>
        <dbReference type="EMBL" id="EYC20611.1"/>
    </source>
</evidence>
<dbReference type="Gene3D" id="1.10.10.10">
    <property type="entry name" value="Winged helix-like DNA-binding domain superfamily/Winged helix DNA-binding domain"/>
    <property type="match status" value="1"/>
</dbReference>
<dbReference type="AlphaFoldDB" id="A0A016V050"/>
<feature type="domain" description="Transposable element Tc3 transposase-like DNA-binding HTH" evidence="2">
    <location>
        <begin position="22"/>
        <end position="57"/>
    </location>
</feature>
<evidence type="ECO:0000313" key="4">
    <source>
        <dbReference type="Proteomes" id="UP000024635"/>
    </source>
</evidence>
<comment type="caution">
    <text evidence="3">The sequence shown here is derived from an EMBL/GenBank/DDBJ whole genome shotgun (WGS) entry which is preliminary data.</text>
</comment>
<organism evidence="3 4">
    <name type="scientific">Ancylostoma ceylanicum</name>
    <dbReference type="NCBI Taxonomy" id="53326"/>
    <lineage>
        <taxon>Eukaryota</taxon>
        <taxon>Metazoa</taxon>
        <taxon>Ecdysozoa</taxon>
        <taxon>Nematoda</taxon>
        <taxon>Chromadorea</taxon>
        <taxon>Rhabditida</taxon>
        <taxon>Rhabditina</taxon>
        <taxon>Rhabditomorpha</taxon>
        <taxon>Strongyloidea</taxon>
        <taxon>Ancylostomatidae</taxon>
        <taxon>Ancylostomatinae</taxon>
        <taxon>Ancylostoma</taxon>
    </lineage>
</organism>
<dbReference type="Proteomes" id="UP000024635">
    <property type="component" value="Unassembled WGS sequence"/>
</dbReference>
<evidence type="ECO:0000259" key="2">
    <source>
        <dbReference type="Pfam" id="PF21517"/>
    </source>
</evidence>
<name>A0A016V050_9BILA</name>
<reference evidence="4" key="1">
    <citation type="journal article" date="2015" name="Nat. Genet.">
        <title>The genome and transcriptome of the zoonotic hookworm Ancylostoma ceylanicum identify infection-specific gene families.</title>
        <authorList>
            <person name="Schwarz E.M."/>
            <person name="Hu Y."/>
            <person name="Antoshechkin I."/>
            <person name="Miller M.M."/>
            <person name="Sternberg P.W."/>
            <person name="Aroian R.V."/>
        </authorList>
    </citation>
    <scope>NUCLEOTIDE SEQUENCE</scope>
    <source>
        <strain evidence="4">HY135</strain>
    </source>
</reference>